<evidence type="ECO:0000313" key="22">
    <source>
        <dbReference type="EMBL" id="MBL7630366.1"/>
    </source>
</evidence>
<evidence type="ECO:0000256" key="3">
    <source>
        <dbReference type="ARBA" id="ARBA00002284"/>
    </source>
</evidence>
<feature type="binding site" evidence="19">
    <location>
        <position position="373"/>
    </location>
    <ligand>
        <name>GTP</name>
        <dbReference type="ChEBI" id="CHEBI:37565"/>
    </ligand>
</feature>
<dbReference type="SUPFAM" id="SSF55821">
    <property type="entry name" value="YrdC/RibB"/>
    <property type="match status" value="1"/>
</dbReference>
<comment type="catalytic activity">
    <reaction evidence="1 19">
        <text>D-ribulose 5-phosphate = (2S)-2-hydroxy-3-oxobutyl phosphate + formate + H(+)</text>
        <dbReference type="Rhea" id="RHEA:18457"/>
        <dbReference type="ChEBI" id="CHEBI:15378"/>
        <dbReference type="ChEBI" id="CHEBI:15740"/>
        <dbReference type="ChEBI" id="CHEBI:58121"/>
        <dbReference type="ChEBI" id="CHEBI:58830"/>
        <dbReference type="EC" id="4.1.99.12"/>
    </reaction>
</comment>
<comment type="cofactor">
    <cofactor evidence="19">
        <name>Zn(2+)</name>
        <dbReference type="ChEBI" id="CHEBI:29105"/>
    </cofactor>
    <text evidence="19">Binds 1 zinc ion per subunit.</text>
</comment>
<evidence type="ECO:0000256" key="6">
    <source>
        <dbReference type="ARBA" id="ARBA00005520"/>
    </source>
</evidence>
<dbReference type="EC" id="4.1.99.12" evidence="19"/>
<evidence type="ECO:0000256" key="14">
    <source>
        <dbReference type="ARBA" id="ARBA00023211"/>
    </source>
</evidence>
<accession>A0A937RDW6</accession>
<dbReference type="GO" id="GO:0008686">
    <property type="term" value="F:3,4-dihydroxy-2-butanone-4-phosphate synthase activity"/>
    <property type="evidence" value="ECO:0007669"/>
    <property type="project" value="UniProtKB-UniRule"/>
</dbReference>
<organism evidence="22 23">
    <name type="scientific">Frankia nepalensis</name>
    <dbReference type="NCBI Taxonomy" id="1836974"/>
    <lineage>
        <taxon>Bacteria</taxon>
        <taxon>Bacillati</taxon>
        <taxon>Actinomycetota</taxon>
        <taxon>Actinomycetes</taxon>
        <taxon>Frankiales</taxon>
        <taxon>Frankiaceae</taxon>
        <taxon>Frankia</taxon>
    </lineage>
</organism>
<dbReference type="FunFam" id="3.90.870.10:FF:000001">
    <property type="entry name" value="Riboflavin biosynthesis protein RibBA"/>
    <property type="match status" value="1"/>
</dbReference>
<feature type="compositionally biased region" description="Low complexity" evidence="20">
    <location>
        <begin position="483"/>
        <end position="497"/>
    </location>
</feature>
<feature type="binding site" evidence="19">
    <location>
        <position position="48"/>
    </location>
    <ligand>
        <name>Mg(2+)</name>
        <dbReference type="ChEBI" id="CHEBI:18420"/>
        <label>2</label>
    </ligand>
</feature>
<feature type="site" description="Essential for DHBP synthase activity" evidence="19">
    <location>
        <position position="146"/>
    </location>
</feature>
<feature type="binding site" evidence="19">
    <location>
        <begin position="316"/>
        <end position="318"/>
    </location>
    <ligand>
        <name>GTP</name>
        <dbReference type="ChEBI" id="CHEBI:37565"/>
    </ligand>
</feature>
<dbReference type="SUPFAM" id="SSF142695">
    <property type="entry name" value="RibA-like"/>
    <property type="match status" value="1"/>
</dbReference>
<feature type="compositionally biased region" description="Basic and acidic residues" evidence="20">
    <location>
        <begin position="540"/>
        <end position="551"/>
    </location>
</feature>
<evidence type="ECO:0000256" key="19">
    <source>
        <dbReference type="HAMAP-Rule" id="MF_01283"/>
    </source>
</evidence>
<comment type="catalytic activity">
    <reaction evidence="18 19">
        <text>GTP + 4 H2O = 2,5-diamino-6-hydroxy-4-(5-phosphoribosylamino)-pyrimidine + formate + 2 phosphate + 3 H(+)</text>
        <dbReference type="Rhea" id="RHEA:23704"/>
        <dbReference type="ChEBI" id="CHEBI:15377"/>
        <dbReference type="ChEBI" id="CHEBI:15378"/>
        <dbReference type="ChEBI" id="CHEBI:15740"/>
        <dbReference type="ChEBI" id="CHEBI:37565"/>
        <dbReference type="ChEBI" id="CHEBI:43474"/>
        <dbReference type="ChEBI" id="CHEBI:58614"/>
        <dbReference type="EC" id="3.5.4.25"/>
    </reaction>
</comment>
<evidence type="ECO:0000256" key="7">
    <source>
        <dbReference type="ARBA" id="ARBA00022619"/>
    </source>
</evidence>
<feature type="region of interest" description="DHBP synthase" evidence="19">
    <location>
        <begin position="1"/>
        <end position="221"/>
    </location>
</feature>
<feature type="binding site" evidence="19">
    <location>
        <position position="48"/>
    </location>
    <ligand>
        <name>Mg(2+)</name>
        <dbReference type="ChEBI" id="CHEBI:18420"/>
        <label>1</label>
    </ligand>
</feature>
<dbReference type="HAMAP" id="MF_00179">
    <property type="entry name" value="RibA"/>
    <property type="match status" value="1"/>
</dbReference>
<dbReference type="InterPro" id="IPR036144">
    <property type="entry name" value="RibA-like_sf"/>
</dbReference>
<evidence type="ECO:0000256" key="5">
    <source>
        <dbReference type="ARBA" id="ARBA00004904"/>
    </source>
</evidence>
<dbReference type="CDD" id="cd00641">
    <property type="entry name" value="GTP_cyclohydro2"/>
    <property type="match status" value="1"/>
</dbReference>
<dbReference type="NCBIfam" id="NF001591">
    <property type="entry name" value="PRK00393.1"/>
    <property type="match status" value="1"/>
</dbReference>
<keyword evidence="13 19" id="KW-0342">GTP-binding</keyword>
<protein>
    <recommendedName>
        <fullName evidence="19">Riboflavin biosynthesis protein RibBA</fullName>
    </recommendedName>
    <domain>
        <recommendedName>
            <fullName evidence="19">3,4-dihydroxy-2-butanone 4-phosphate synthase</fullName>
            <shortName evidence="19">DHBP synthase</shortName>
            <ecNumber evidence="19">4.1.99.12</ecNumber>
        </recommendedName>
    </domain>
    <domain>
        <recommendedName>
            <fullName evidence="19">GTP cyclohydrolase-2</fullName>
            <ecNumber evidence="19">3.5.4.25</ecNumber>
        </recommendedName>
        <alternativeName>
            <fullName evidence="19">GTP cyclohydrolase II</fullName>
        </alternativeName>
    </domain>
</protein>
<dbReference type="InterPro" id="IPR000422">
    <property type="entry name" value="DHBP_synthase_RibB"/>
</dbReference>
<evidence type="ECO:0000256" key="18">
    <source>
        <dbReference type="ARBA" id="ARBA00049295"/>
    </source>
</evidence>
<gene>
    <name evidence="19" type="primary">ribBA</name>
    <name evidence="22" type="ORF">I7412_25030</name>
</gene>
<feature type="binding site" evidence="19">
    <location>
        <begin position="160"/>
        <end position="164"/>
    </location>
    <ligand>
        <name>D-ribulose 5-phosphate</name>
        <dbReference type="ChEBI" id="CHEBI:58121"/>
    </ligand>
</feature>
<dbReference type="Proteomes" id="UP000604475">
    <property type="component" value="Unassembled WGS sequence"/>
</dbReference>
<comment type="pathway">
    <text evidence="4 19">Cofactor biosynthesis; riboflavin biosynthesis; 5-amino-6-(D-ribitylamino)uracil from GTP: step 1/4.</text>
</comment>
<dbReference type="PANTHER" id="PTHR21327">
    <property type="entry name" value="GTP CYCLOHYDROLASE II-RELATED"/>
    <property type="match status" value="1"/>
</dbReference>
<dbReference type="NCBIfam" id="TIGR00505">
    <property type="entry name" value="ribA"/>
    <property type="match status" value="1"/>
</dbReference>
<feature type="binding site" evidence="19">
    <location>
        <position position="277"/>
    </location>
    <ligand>
        <name>Zn(2+)</name>
        <dbReference type="ChEBI" id="CHEBI:29105"/>
        <note>catalytic</note>
    </ligand>
</feature>
<sequence>MSVTSTPTSAPGPDIDEDLAAALGTVPEAIAAIAAGRPVVVVDDADRENEGDLIFAAEMATPELVAFMVRHTSGVVCAPLDPGDTDRLGLGQMVPLNTDRMGTAFTVSVDAREGITTGISAADRARTLRLLADPATTAGDLARPGHIFPLRAREGGVLRRPGHTEAAVDLARLAGLRPAGAICEIVNDDGTMARLPELVTFARDHGLVLISIADLITHRRRTERQVERVAEASIPTRYGAFRAVGYRGTLDGVEHVALIRGDLGDGENVLVRVHSECLTGDVFGSLRCDCGTQLDAALRLVAAEGRGVVLYMRGHEGRGIGLAHKLAAYQLQDAGHDTVDANLALGLPADARDYGIGAQILVDLGVRGLRLMSNNPAKRAGLEGYGLAIVGRVALPVSHTPENLRYLTTKRDRMGHEIPGLPELPEVVAEAVADAVATAVPAVPADVVAQVVAGAVATAADALDAREADAREADVLAGAPDALDAAATDGDGPAEGPDGSGGTRGNGHGGNGAAGGGNAAVNGNGAVNGRGHGRRLGHRRVAEACGKGDSR</sequence>
<feature type="site" description="Essential for DHBP synthase activity" evidence="19">
    <location>
        <position position="184"/>
    </location>
</feature>
<dbReference type="NCBIfam" id="NF006803">
    <property type="entry name" value="PRK09311.1"/>
    <property type="match status" value="1"/>
</dbReference>
<dbReference type="InterPro" id="IPR000926">
    <property type="entry name" value="RibA"/>
</dbReference>
<feature type="active site" description="Nucleophile; for GTP cyclohydrolase activity" evidence="19">
    <location>
        <position position="352"/>
    </location>
</feature>
<feature type="binding site" evidence="19">
    <location>
        <position position="338"/>
    </location>
    <ligand>
        <name>GTP</name>
        <dbReference type="ChEBI" id="CHEBI:37565"/>
    </ligand>
</feature>
<dbReference type="InterPro" id="IPR017945">
    <property type="entry name" value="DHBP_synth_RibB-like_a/b_dom"/>
</dbReference>
<evidence type="ECO:0000256" key="17">
    <source>
        <dbReference type="ARBA" id="ARBA00043932"/>
    </source>
</evidence>
<dbReference type="FunFam" id="3.40.50.10990:FF:000001">
    <property type="entry name" value="Riboflavin biosynthesis protein RibBA"/>
    <property type="match status" value="1"/>
</dbReference>
<feature type="compositionally biased region" description="Gly residues" evidence="20">
    <location>
        <begin position="498"/>
        <end position="518"/>
    </location>
</feature>
<comment type="cofactor">
    <cofactor evidence="19">
        <name>Mg(2+)</name>
        <dbReference type="ChEBI" id="CHEBI:18420"/>
    </cofactor>
    <cofactor evidence="19">
        <name>Mn(2+)</name>
        <dbReference type="ChEBI" id="CHEBI:29035"/>
    </cofactor>
    <text evidence="19">Binds 2 divalent metal cations per subunit. Magnesium or manganese.</text>
</comment>
<feature type="binding site" evidence="19">
    <location>
        <position position="52"/>
    </location>
    <ligand>
        <name>D-ribulose 5-phosphate</name>
        <dbReference type="ChEBI" id="CHEBI:58121"/>
    </ligand>
</feature>
<evidence type="ECO:0000256" key="15">
    <source>
        <dbReference type="ARBA" id="ARBA00023239"/>
    </source>
</evidence>
<evidence type="ECO:0000313" key="23">
    <source>
        <dbReference type="Proteomes" id="UP000604475"/>
    </source>
</evidence>
<feature type="binding site" evidence="19">
    <location>
        <position position="288"/>
    </location>
    <ligand>
        <name>Zn(2+)</name>
        <dbReference type="ChEBI" id="CHEBI:29105"/>
        <note>catalytic</note>
    </ligand>
</feature>
<comment type="caution">
    <text evidence="22">The sequence shown here is derived from an EMBL/GenBank/DDBJ whole genome shotgun (WGS) entry which is preliminary data.</text>
</comment>
<dbReference type="GO" id="GO:0009231">
    <property type="term" value="P:riboflavin biosynthetic process"/>
    <property type="evidence" value="ECO:0007669"/>
    <property type="project" value="UniProtKB-UniRule"/>
</dbReference>
<comment type="pathway">
    <text evidence="5 19">Cofactor biosynthesis; riboflavin biosynthesis; 2-hydroxy-3-oxobutyl phosphate from D-ribulose 5-phosphate: step 1/1.</text>
</comment>
<feature type="binding site" evidence="19">
    <location>
        <begin position="47"/>
        <end position="48"/>
    </location>
    <ligand>
        <name>D-ribulose 5-phosphate</name>
        <dbReference type="ChEBI" id="CHEBI:58121"/>
    </ligand>
</feature>
<evidence type="ECO:0000256" key="8">
    <source>
        <dbReference type="ARBA" id="ARBA00022723"/>
    </source>
</evidence>
<feature type="region of interest" description="Disordered" evidence="20">
    <location>
        <begin position="483"/>
        <end position="551"/>
    </location>
</feature>
<evidence type="ECO:0000256" key="4">
    <source>
        <dbReference type="ARBA" id="ARBA00004853"/>
    </source>
</evidence>
<dbReference type="Pfam" id="PF00925">
    <property type="entry name" value="GTP_cyclohydro2"/>
    <property type="match status" value="1"/>
</dbReference>
<keyword evidence="15 19" id="KW-0456">Lyase</keyword>
<dbReference type="EMBL" id="JAEACQ010000247">
    <property type="protein sequence ID" value="MBL7630366.1"/>
    <property type="molecule type" value="Genomic_DNA"/>
</dbReference>
<dbReference type="NCBIfam" id="TIGR00506">
    <property type="entry name" value="ribB"/>
    <property type="match status" value="1"/>
</dbReference>
<evidence type="ECO:0000256" key="1">
    <source>
        <dbReference type="ARBA" id="ARBA00000141"/>
    </source>
</evidence>
<dbReference type="GO" id="GO:0005829">
    <property type="term" value="C:cytosol"/>
    <property type="evidence" value="ECO:0007669"/>
    <property type="project" value="TreeGrafter"/>
</dbReference>
<dbReference type="EC" id="3.5.4.25" evidence="19"/>
<keyword evidence="12 19" id="KW-0460">Magnesium</keyword>
<proteinExistence type="inferred from homology"/>
<name>A0A937RDW6_9ACTN</name>
<feature type="binding site" evidence="19">
    <location>
        <position position="290"/>
    </location>
    <ligand>
        <name>Zn(2+)</name>
        <dbReference type="ChEBI" id="CHEBI:29105"/>
        <note>catalytic</note>
    </ligand>
</feature>
<comment type="function">
    <text evidence="17 19">Catalyzes the conversion of GTP to 2,5-diamino-6-ribosylamino-4(3H)-pyrimidinone 5'-phosphate (DARP), formate and pyrophosphate.</text>
</comment>
<feature type="binding site" evidence="19">
    <location>
        <position position="184"/>
    </location>
    <ligand>
        <name>D-ribulose 5-phosphate</name>
        <dbReference type="ChEBI" id="CHEBI:58121"/>
    </ligand>
</feature>
<reference evidence="22" key="1">
    <citation type="submission" date="2020-12" db="EMBL/GenBank/DDBJ databases">
        <title>Genomic characterization of non-nitrogen-fixing Frankia strains.</title>
        <authorList>
            <person name="Carlos-Shanley C."/>
            <person name="Guerra T."/>
            <person name="Hahn D."/>
        </authorList>
    </citation>
    <scope>NUCLEOTIDE SEQUENCE</scope>
    <source>
        <strain evidence="22">CN6</strain>
    </source>
</reference>
<keyword evidence="16 19" id="KW-0511">Multifunctional enzyme</keyword>
<evidence type="ECO:0000256" key="13">
    <source>
        <dbReference type="ARBA" id="ARBA00023134"/>
    </source>
</evidence>
<evidence type="ECO:0000259" key="21">
    <source>
        <dbReference type="Pfam" id="PF00925"/>
    </source>
</evidence>
<keyword evidence="23" id="KW-1185">Reference proteome</keyword>
<evidence type="ECO:0000256" key="20">
    <source>
        <dbReference type="SAM" id="MobiDB-lite"/>
    </source>
</evidence>
<feature type="binding site" evidence="19">
    <location>
        <position position="163"/>
    </location>
    <ligand>
        <name>Mg(2+)</name>
        <dbReference type="ChEBI" id="CHEBI:18420"/>
        <label>2</label>
    </ligand>
</feature>
<feature type="binding site" evidence="19">
    <location>
        <position position="293"/>
    </location>
    <ligand>
        <name>GTP</name>
        <dbReference type="ChEBI" id="CHEBI:37565"/>
    </ligand>
</feature>
<comment type="cofactor">
    <cofactor evidence="2">
        <name>Mn(2+)</name>
        <dbReference type="ChEBI" id="CHEBI:29035"/>
    </cofactor>
</comment>
<dbReference type="HAMAP" id="MF_00180">
    <property type="entry name" value="RibB"/>
    <property type="match status" value="1"/>
</dbReference>
<feature type="active site" description="Proton acceptor; for GTP cyclohydrolase activity" evidence="19">
    <location>
        <position position="350"/>
    </location>
</feature>
<dbReference type="AlphaFoldDB" id="A0A937RDW6"/>
<dbReference type="PANTHER" id="PTHR21327:SF18">
    <property type="entry name" value="3,4-DIHYDROXY-2-BUTANONE 4-PHOSPHATE SYNTHASE"/>
    <property type="match status" value="1"/>
</dbReference>
<dbReference type="GO" id="GO:0003935">
    <property type="term" value="F:GTP cyclohydrolase II activity"/>
    <property type="evidence" value="ECO:0007669"/>
    <property type="project" value="UniProtKB-UniRule"/>
</dbReference>
<dbReference type="Gene3D" id="3.40.50.10990">
    <property type="entry name" value="GTP cyclohydrolase II"/>
    <property type="match status" value="1"/>
</dbReference>
<feature type="compositionally biased region" description="Low complexity" evidence="20">
    <location>
        <begin position="519"/>
        <end position="529"/>
    </location>
</feature>
<keyword evidence="11 19" id="KW-0862">Zinc</keyword>
<comment type="similarity">
    <text evidence="6 19">In the N-terminal section; belongs to the DHBP synthase family.</text>
</comment>
<evidence type="ECO:0000256" key="2">
    <source>
        <dbReference type="ARBA" id="ARBA00001936"/>
    </source>
</evidence>
<evidence type="ECO:0000256" key="16">
    <source>
        <dbReference type="ARBA" id="ARBA00023268"/>
    </source>
</evidence>
<keyword evidence="14 19" id="KW-0464">Manganese</keyword>
<keyword evidence="9 19" id="KW-0547">Nucleotide-binding</keyword>
<dbReference type="GO" id="GO:0008270">
    <property type="term" value="F:zinc ion binding"/>
    <property type="evidence" value="ECO:0007669"/>
    <property type="project" value="UniProtKB-UniRule"/>
</dbReference>
<feature type="domain" description="GTP cyclohydrolase II" evidence="21">
    <location>
        <begin position="227"/>
        <end position="393"/>
    </location>
</feature>
<dbReference type="Pfam" id="PF00926">
    <property type="entry name" value="DHBP_synthase"/>
    <property type="match status" value="1"/>
</dbReference>
<keyword evidence="8 19" id="KW-0479">Metal-binding</keyword>
<feature type="binding site" evidence="19">
    <location>
        <position position="378"/>
    </location>
    <ligand>
        <name>GTP</name>
        <dbReference type="ChEBI" id="CHEBI:37565"/>
    </ligand>
</feature>
<evidence type="ECO:0000256" key="12">
    <source>
        <dbReference type="ARBA" id="ARBA00022842"/>
    </source>
</evidence>
<dbReference type="GO" id="GO:0005525">
    <property type="term" value="F:GTP binding"/>
    <property type="evidence" value="ECO:0007669"/>
    <property type="project" value="UniProtKB-KW"/>
</dbReference>
<comment type="function">
    <text evidence="3 19">Catalyzes the conversion of D-ribulose 5-phosphate to formate and 3,4-dihydroxy-2-butanone 4-phosphate.</text>
</comment>
<dbReference type="HAMAP" id="MF_01283">
    <property type="entry name" value="RibBA"/>
    <property type="match status" value="1"/>
</dbReference>
<dbReference type="Gene3D" id="3.90.870.10">
    <property type="entry name" value="DHBP synthase"/>
    <property type="match status" value="1"/>
</dbReference>
<evidence type="ECO:0000256" key="9">
    <source>
        <dbReference type="ARBA" id="ARBA00022741"/>
    </source>
</evidence>
<dbReference type="GO" id="GO:0000287">
    <property type="term" value="F:magnesium ion binding"/>
    <property type="evidence" value="ECO:0007669"/>
    <property type="project" value="UniProtKB-UniRule"/>
</dbReference>
<feature type="region of interest" description="GTP cyclohydrolase II" evidence="19">
    <location>
        <begin position="222"/>
        <end position="551"/>
    </location>
</feature>
<dbReference type="InterPro" id="IPR016299">
    <property type="entry name" value="Riboflavin_synth_RibBA"/>
</dbReference>
<evidence type="ECO:0000256" key="11">
    <source>
        <dbReference type="ARBA" id="ARBA00022833"/>
    </source>
</evidence>
<keyword evidence="7 19" id="KW-0686">Riboflavin biosynthesis</keyword>
<dbReference type="InterPro" id="IPR032677">
    <property type="entry name" value="GTP_cyclohydro_II"/>
</dbReference>
<evidence type="ECO:0000256" key="10">
    <source>
        <dbReference type="ARBA" id="ARBA00022801"/>
    </source>
</evidence>
<feature type="binding site" evidence="19">
    <location>
        <begin position="272"/>
        <end position="276"/>
    </location>
    <ligand>
        <name>GTP</name>
        <dbReference type="ChEBI" id="CHEBI:37565"/>
    </ligand>
</feature>
<dbReference type="RefSeq" id="WP_203007484.1">
    <property type="nucleotide sequence ID" value="NZ_JADWYU010000224.1"/>
</dbReference>
<comment type="similarity">
    <text evidence="19">In the C-terminal section; belongs to the GTP cyclohydrolase II family.</text>
</comment>
<keyword evidence="10 19" id="KW-0378">Hydrolase</keyword>
<dbReference type="GO" id="GO:0030145">
    <property type="term" value="F:manganese ion binding"/>
    <property type="evidence" value="ECO:0007669"/>
    <property type="project" value="UniProtKB-UniRule"/>
</dbReference>